<dbReference type="AlphaFoldDB" id="A0A8X8YCP8"/>
<evidence type="ECO:0000313" key="2">
    <source>
        <dbReference type="EMBL" id="KAG6428994.1"/>
    </source>
</evidence>
<dbReference type="SUPFAM" id="SSF54001">
    <property type="entry name" value="Cysteine proteinases"/>
    <property type="match status" value="1"/>
</dbReference>
<accession>A0A8X8YCP8</accession>
<feature type="compositionally biased region" description="Polar residues" evidence="1">
    <location>
        <begin position="158"/>
        <end position="177"/>
    </location>
</feature>
<dbReference type="EMBL" id="PNBA02000003">
    <property type="protein sequence ID" value="KAG6428994.1"/>
    <property type="molecule type" value="Genomic_DNA"/>
</dbReference>
<dbReference type="Proteomes" id="UP000298416">
    <property type="component" value="Unassembled WGS sequence"/>
</dbReference>
<sequence>MSRCFFRLQLGTKRNKASTAIVVSNRIDATDDGATLLIKRNTRNFVKILQCLNEKQIAAVTEMGFGELIHYNVYAIPRELAYWLLNNFDPIKCNIALPGSGPDLHIDESDVELTFGFPRGDVRVERIDRQDDLTIMNQQFDKRQDKSRAEFVDGGLSERQSGKQPTDYPRNTTHLSGTNGTIKVADAVINLMQVLKDTPVEIRSSDYFKMMWDMMRRAFGIADTTIEQNTNPVGTLTQSMSQEECHGSQWSETLDALLKGAEELLDKRHEFPSFSLGMGFTQDLYARADIGGGNGGLGAINEVLIHEKHKTDDVVIDAMGGWSDIDIEEHHLLVASLTEYECNMEPDMTVGNNGAEVIAKGVANHTPSTMAGGVHTIPKVNKSDGISLDESWCHEKGTSVEIANAIKLTNSIVQDIARELEHDHTDSIICSEHQQALIVEKGKEKAHGPTLEVSEYQDRHQTTDKIAIEASPISEELVRGVQKRATKPTWSFLNHTRDWDRTAGFHDFCQSVDSHVQNLTHFNWNVIDMVLFPMYSKRHYYLISFGLKTGKMDIIDSCPPSNGLKDHSKYGDDIELLQYFFSSYLEGKKHKMLANIIKGCEIRIINMPWQGTGGKDDDAIFLMRHMETYMGQKVKDWHMGLANISMKNLQNMRGKYCKALLTTDFNYHSVDIKDCVKKYFKDNKEKRTKIVKFMADLMCKKPK</sequence>
<reference evidence="2" key="1">
    <citation type="submission" date="2018-01" db="EMBL/GenBank/DDBJ databases">
        <authorList>
            <person name="Mao J.F."/>
        </authorList>
    </citation>
    <scope>NUCLEOTIDE SEQUENCE</scope>
    <source>
        <strain evidence="2">Huo1</strain>
        <tissue evidence="2">Leaf</tissue>
    </source>
</reference>
<dbReference type="InterPro" id="IPR038765">
    <property type="entry name" value="Papain-like_cys_pep_sf"/>
</dbReference>
<evidence type="ECO:0000256" key="1">
    <source>
        <dbReference type="SAM" id="MobiDB-lite"/>
    </source>
</evidence>
<organism evidence="2">
    <name type="scientific">Salvia splendens</name>
    <name type="common">Scarlet sage</name>
    <dbReference type="NCBI Taxonomy" id="180675"/>
    <lineage>
        <taxon>Eukaryota</taxon>
        <taxon>Viridiplantae</taxon>
        <taxon>Streptophyta</taxon>
        <taxon>Embryophyta</taxon>
        <taxon>Tracheophyta</taxon>
        <taxon>Spermatophyta</taxon>
        <taxon>Magnoliopsida</taxon>
        <taxon>eudicotyledons</taxon>
        <taxon>Gunneridae</taxon>
        <taxon>Pentapetalae</taxon>
        <taxon>asterids</taxon>
        <taxon>lamiids</taxon>
        <taxon>Lamiales</taxon>
        <taxon>Lamiaceae</taxon>
        <taxon>Nepetoideae</taxon>
        <taxon>Mentheae</taxon>
        <taxon>Salviinae</taxon>
        <taxon>Salvia</taxon>
        <taxon>Salvia subgen. Calosphace</taxon>
        <taxon>core Calosphace</taxon>
    </lineage>
</organism>
<protein>
    <recommendedName>
        <fullName evidence="4">Ubiquitin-like protease family profile domain-containing protein</fullName>
    </recommendedName>
</protein>
<feature type="region of interest" description="Disordered" evidence="1">
    <location>
        <begin position="144"/>
        <end position="177"/>
    </location>
</feature>
<keyword evidence="3" id="KW-1185">Reference proteome</keyword>
<evidence type="ECO:0008006" key="4">
    <source>
        <dbReference type="Google" id="ProtNLM"/>
    </source>
</evidence>
<dbReference type="Gene3D" id="3.40.395.10">
    <property type="entry name" value="Adenoviral Proteinase, Chain A"/>
    <property type="match status" value="1"/>
</dbReference>
<evidence type="ECO:0000313" key="3">
    <source>
        <dbReference type="Proteomes" id="UP000298416"/>
    </source>
</evidence>
<comment type="caution">
    <text evidence="2">The sequence shown here is derived from an EMBL/GenBank/DDBJ whole genome shotgun (WGS) entry which is preliminary data.</text>
</comment>
<name>A0A8X8YCP8_SALSN</name>
<reference evidence="2" key="2">
    <citation type="submission" date="2020-08" db="EMBL/GenBank/DDBJ databases">
        <title>Plant Genome Project.</title>
        <authorList>
            <person name="Zhang R.-G."/>
        </authorList>
    </citation>
    <scope>NUCLEOTIDE SEQUENCE</scope>
    <source>
        <strain evidence="2">Huo1</strain>
        <tissue evidence="2">Leaf</tissue>
    </source>
</reference>
<proteinExistence type="predicted"/>
<gene>
    <name evidence="2" type="ORF">SASPL_107033</name>
</gene>